<dbReference type="VEuPathDB" id="CryptoDB:CHUDEA4_3250"/>
<dbReference type="VEuPathDB" id="CryptoDB:GY17_00001800"/>
<dbReference type="InterPro" id="IPR002905">
    <property type="entry name" value="Trm1"/>
</dbReference>
<evidence type="ECO:0000256" key="4">
    <source>
        <dbReference type="ARBA" id="ARBA00022691"/>
    </source>
</evidence>
<keyword evidence="6 9" id="KW-0694">RNA-binding</keyword>
<dbReference type="GO" id="GO:0000049">
    <property type="term" value="F:tRNA binding"/>
    <property type="evidence" value="ECO:0007669"/>
    <property type="project" value="UniProtKB-UniRule"/>
</dbReference>
<keyword evidence="3 9" id="KW-0808">Transferase</keyword>
<gene>
    <name evidence="10" type="ORF">CHUDEA4_3250</name>
    <name evidence="11" type="ORF">GY17_00001800</name>
</gene>
<keyword evidence="1 9" id="KW-0820">tRNA-binding</keyword>
<keyword evidence="5 9" id="KW-0819">tRNA processing</keyword>
<evidence type="ECO:0000313" key="10">
    <source>
        <dbReference type="EMBL" id="CUV05738.1"/>
    </source>
</evidence>
<dbReference type="Proteomes" id="UP001429100">
    <property type="component" value="Unassembled WGS sequence"/>
</dbReference>
<organism evidence="10">
    <name type="scientific">Cryptosporidium hominis</name>
    <dbReference type="NCBI Taxonomy" id="237895"/>
    <lineage>
        <taxon>Eukaryota</taxon>
        <taxon>Sar</taxon>
        <taxon>Alveolata</taxon>
        <taxon>Apicomplexa</taxon>
        <taxon>Conoidasida</taxon>
        <taxon>Coccidia</taxon>
        <taxon>Eucoccidiorida</taxon>
        <taxon>Eimeriorina</taxon>
        <taxon>Cryptosporidiidae</taxon>
        <taxon>Cryptosporidium</taxon>
    </lineage>
</organism>
<accession>A0A0S4TEK4</accession>
<evidence type="ECO:0000313" key="12">
    <source>
        <dbReference type="Proteomes" id="UP001429100"/>
    </source>
</evidence>
<dbReference type="Pfam" id="PF02005">
    <property type="entry name" value="TRM"/>
    <property type="match status" value="2"/>
</dbReference>
<evidence type="ECO:0000256" key="1">
    <source>
        <dbReference type="ARBA" id="ARBA00022555"/>
    </source>
</evidence>
<evidence type="ECO:0000256" key="8">
    <source>
        <dbReference type="ARBA" id="ARBA00051897"/>
    </source>
</evidence>
<evidence type="ECO:0000256" key="9">
    <source>
        <dbReference type="PROSITE-ProRule" id="PRU00958"/>
    </source>
</evidence>
<dbReference type="EC" id="2.1.1.216" evidence="7 9"/>
<evidence type="ECO:0000256" key="2">
    <source>
        <dbReference type="ARBA" id="ARBA00022603"/>
    </source>
</evidence>
<dbReference type="AlphaFoldDB" id="A0A0S4TEK4"/>
<dbReference type="Gene3D" id="3.30.56.70">
    <property type="entry name" value="N2,N2-dimethylguanosine tRNA methyltransferase, C-terminal domain"/>
    <property type="match status" value="1"/>
</dbReference>
<reference evidence="10" key="2">
    <citation type="submission" date="2015-08" db="EMBL/GenBank/DDBJ databases">
        <authorList>
            <person name="Babu N.S."/>
            <person name="Beckwith C.J."/>
            <person name="Beseler K.G."/>
            <person name="Brison A."/>
            <person name="Carone J.V."/>
            <person name="Caskin T.P."/>
            <person name="Diamond M."/>
            <person name="Durham M.E."/>
            <person name="Foxe J.M."/>
            <person name="Go M."/>
            <person name="Henderson B.A."/>
            <person name="Jones I.B."/>
            <person name="McGettigan J.A."/>
            <person name="Micheletti S.J."/>
            <person name="Nasrallah M.E."/>
            <person name="Ortiz D."/>
            <person name="Piller C.R."/>
            <person name="Privatt S.R."/>
            <person name="Schneider S.L."/>
            <person name="Sharp S."/>
            <person name="Smith T.C."/>
            <person name="Stanton J.D."/>
            <person name="Ullery H.E."/>
            <person name="Wilson R.J."/>
            <person name="Serrano M.G."/>
            <person name="Buck G."/>
            <person name="Lee V."/>
            <person name="Wang Y."/>
            <person name="Carvalho R."/>
            <person name="Voegtly L."/>
            <person name="Shi R."/>
            <person name="Duckworth R."/>
            <person name="Johnson A."/>
            <person name="Loviza R."/>
            <person name="Walstead R."/>
            <person name="Shah Z."/>
            <person name="Kiflezghi M."/>
            <person name="Wade K."/>
            <person name="Ball S.L."/>
            <person name="Bradley K.W."/>
            <person name="Asai D.J."/>
            <person name="Bowman C.A."/>
            <person name="Russell D.A."/>
            <person name="Pope W.H."/>
            <person name="Jacobs-Sera D."/>
            <person name="Hendrix R.W."/>
            <person name="Hatfull G.F."/>
        </authorList>
    </citation>
    <scope>NUCLEOTIDE SEQUENCE [LARGE SCALE GENOMIC DNA]</scope>
</reference>
<dbReference type="InterPro" id="IPR042296">
    <property type="entry name" value="tRNA_met_Trm1_C"/>
</dbReference>
<dbReference type="PANTHER" id="PTHR10631">
    <property type="entry name" value="N 2 ,N 2 -DIMETHYLGUANOSINE TRNA METHYLTRANSFERASE"/>
    <property type="match status" value="1"/>
</dbReference>
<dbReference type="GO" id="GO:0002940">
    <property type="term" value="P:tRNA N2-guanine methylation"/>
    <property type="evidence" value="ECO:0007669"/>
    <property type="project" value="TreeGrafter"/>
</dbReference>
<name>A0A0S4TEK4_CRYHO</name>
<dbReference type="EMBL" id="JTAI01000020">
    <property type="protein sequence ID" value="PPS96223.1"/>
    <property type="molecule type" value="Genomic_DNA"/>
</dbReference>
<dbReference type="Gene3D" id="3.40.50.150">
    <property type="entry name" value="Vaccinia Virus protein VP39"/>
    <property type="match status" value="1"/>
</dbReference>
<reference evidence="11 12" key="1">
    <citation type="submission" date="2014-11" db="EMBL/GenBank/DDBJ databases">
        <title>Comparative genomic analysis of Cryptosporidium hominis reveals occurrence of genetic recombination in virulent subtypes.</title>
        <authorList>
            <person name="Guo Y."/>
            <person name="Tang K."/>
            <person name="Frace M."/>
            <person name="Li N."/>
            <person name="Roellig D.M."/>
            <person name="Sammons S."/>
            <person name="Knipe K."/>
            <person name="Rowe L."/>
            <person name="Feng Y."/>
            <person name="Xiao L."/>
        </authorList>
    </citation>
    <scope>NUCLEOTIDE SEQUENCE [LARGE SCALE GENOMIC DNA]</scope>
    <source>
        <strain evidence="11">30976</strain>
    </source>
</reference>
<evidence type="ECO:0000256" key="3">
    <source>
        <dbReference type="ARBA" id="ARBA00022679"/>
    </source>
</evidence>
<dbReference type="OrthoDB" id="6349953at2759"/>
<evidence type="ECO:0000256" key="7">
    <source>
        <dbReference type="ARBA" id="ARBA00039099"/>
    </source>
</evidence>
<dbReference type="SUPFAM" id="SSF53335">
    <property type="entry name" value="S-adenosyl-L-methionine-dependent methyltransferases"/>
    <property type="match status" value="1"/>
</dbReference>
<keyword evidence="12" id="KW-1185">Reference proteome</keyword>
<evidence type="ECO:0000313" key="11">
    <source>
        <dbReference type="EMBL" id="PPS96223.1"/>
    </source>
</evidence>
<dbReference type="PROSITE" id="PS51626">
    <property type="entry name" value="SAM_MT_TRM1"/>
    <property type="match status" value="1"/>
</dbReference>
<dbReference type="EMBL" id="LN877950">
    <property type="protein sequence ID" value="CUV05738.1"/>
    <property type="molecule type" value="Genomic_DNA"/>
</dbReference>
<dbReference type="GO" id="GO:0160104">
    <property type="term" value="F:tRNA (guanine(26)-N2)-dimethyltransferase activity"/>
    <property type="evidence" value="ECO:0007669"/>
    <property type="project" value="UniProtKB-UniRule"/>
</dbReference>
<protein>
    <recommendedName>
        <fullName evidence="7 9">tRNA (guanine(26)-N(2))-dimethyltransferase</fullName>
        <ecNumber evidence="7 9">2.1.1.216</ecNumber>
    </recommendedName>
</protein>
<comment type="catalytic activity">
    <reaction evidence="8 9">
        <text>guanosine(26) in tRNA + 2 S-adenosyl-L-methionine = N(2)-dimethylguanosine(26) in tRNA + 2 S-adenosyl-L-homocysteine + 2 H(+)</text>
        <dbReference type="Rhea" id="RHEA:43140"/>
        <dbReference type="Rhea" id="RHEA-COMP:10359"/>
        <dbReference type="Rhea" id="RHEA-COMP:10360"/>
        <dbReference type="ChEBI" id="CHEBI:15378"/>
        <dbReference type="ChEBI" id="CHEBI:57856"/>
        <dbReference type="ChEBI" id="CHEBI:59789"/>
        <dbReference type="ChEBI" id="CHEBI:74269"/>
        <dbReference type="ChEBI" id="CHEBI:74513"/>
        <dbReference type="EC" id="2.1.1.216"/>
    </reaction>
</comment>
<dbReference type="Proteomes" id="UP000199752">
    <property type="component" value="Chromosome 4"/>
</dbReference>
<dbReference type="VEuPathDB" id="CryptoDB:Chro.40369"/>
<proteinExistence type="inferred from homology"/>
<evidence type="ECO:0000256" key="5">
    <source>
        <dbReference type="ARBA" id="ARBA00022694"/>
    </source>
</evidence>
<dbReference type="GO" id="GO:0005634">
    <property type="term" value="C:nucleus"/>
    <property type="evidence" value="ECO:0007669"/>
    <property type="project" value="TreeGrafter"/>
</dbReference>
<keyword evidence="2 9" id="KW-0489">Methyltransferase</keyword>
<comment type="similarity">
    <text evidence="9">Belongs to the class I-like SAM-binding methyltransferase superfamily. Trm1 family.</text>
</comment>
<reference evidence="11 12" key="3">
    <citation type="submission" date="2017-10" db="EMBL/GenBank/DDBJ databases">
        <title>Consistent, comparative and evidence-based genome annotation and re-annotation for the closely-related species, Cryptosporidium parvum, C. hominis and C. tyzzeri.</title>
        <authorList>
            <person name="Baptista R.P."/>
            <person name="Li Y."/>
            <person name="Sateriale A."/>
            <person name="Striepen B."/>
            <person name="Kissinger J.C."/>
        </authorList>
    </citation>
    <scope>NUCLEOTIDE SEQUENCE [LARGE SCALE GENOMIC DNA]</scope>
    <source>
        <strain evidence="11">30976</strain>
    </source>
</reference>
<dbReference type="InterPro" id="IPR029063">
    <property type="entry name" value="SAM-dependent_MTases_sf"/>
</dbReference>
<dbReference type="VEuPathDB" id="CryptoDB:ChTU502y2012_408g0325"/>
<sequence>MSESSINPNSYLNGSSSEYIYEGKVKIHKTNDDIFYNPAQVFNRDISLIVIKSFLALRRKNLSEKYFKRLNFAIKGEGDKNDEQSNFTSNDLNGNTSIVSKEDGSSGFSVTVLEPLGASGLRSIRYIKELPHEIDHVVCGDIDPVAVERMQQNFELNSIPRENYTCICADARKLLSLSTPSLIKQVKSSNQFSIESIISSLLGGGKKVSNSSNSSNSGFTIVDIDPYGTCAPFIDGTVHACEEDGLACFTATDMPVLCGNVPEVTFYKYGGNALKKSYGHEMSLRLLLNTIITTAAKYQKSIIPLLSISVDFYVRVFVKVKTSAIRCKDTSTTTGLLLQCTNCPSFHIVNFGEKVYNSKKRLRETKKNLEGNKSENCVDNLDYEEKKLHSNTSAKKDSGVNSLKDYNKLKYKAGQLNLNLYEGSPGDLKCKECFSGKYCIGGPIYTGKLYDDDFVEEMLSECKRIEEFSISNCNQLDSNTENVNIDYCTLDGITMNKKIKGLLTAIKDELKDCVLHYHIPSLCNFLGIEMIRPLLFHSALRHLGYKSSHFHRDPLSLKTNAPNKVVMDILRSWATLNPSKNKKNNNFLDVQVTTENIKFDIHPDVLLESKANYGPRWLPNPEANWGPISRPKNSGQH</sequence>
<evidence type="ECO:0000256" key="6">
    <source>
        <dbReference type="ARBA" id="ARBA00022884"/>
    </source>
</evidence>
<keyword evidence="4 9" id="KW-0949">S-adenosyl-L-methionine</keyword>
<dbReference type="NCBIfam" id="TIGR00308">
    <property type="entry name" value="TRM1"/>
    <property type="match status" value="1"/>
</dbReference>
<dbReference type="PANTHER" id="PTHR10631:SF3">
    <property type="entry name" value="TRNA (GUANINE(26)-N(2))-DIMETHYLTRANSFERASE"/>
    <property type="match status" value="1"/>
</dbReference>